<evidence type="ECO:0000313" key="4">
    <source>
        <dbReference type="Proteomes" id="UP000316238"/>
    </source>
</evidence>
<sequence>MSESILVPLASAFWLGILTSISPCPLTTNIAAISYVGRRVGKPASVLQAGLLYTAGRTLAYLLLGMLLVGSLLSAPSLSQVLQKHMNMALGPMLIVVGLILLELIPLPVGSSGLSAALQNKADSLGIGGAGLLGMVFALSFCPTSAALFFGSLLPLAVQQQSGILLPGVYGLATGLPVLLFALLLAFGTNKVAQAFNRIAAFEIWARRITGLLFVLIGGYYCAVYFF</sequence>
<keyword evidence="4" id="KW-1185">Reference proteome</keyword>
<dbReference type="Proteomes" id="UP000316238">
    <property type="component" value="Unassembled WGS sequence"/>
</dbReference>
<feature type="transmembrane region" description="Helical" evidence="1">
    <location>
        <begin position="130"/>
        <end position="158"/>
    </location>
</feature>
<dbReference type="EMBL" id="NQJD01000010">
    <property type="protein sequence ID" value="TAA75138.1"/>
    <property type="molecule type" value="Genomic_DNA"/>
</dbReference>
<comment type="caution">
    <text evidence="3">The sequence shown here is derived from an EMBL/GenBank/DDBJ whole genome shotgun (WGS) entry which is preliminary data.</text>
</comment>
<dbReference type="NCBIfam" id="NF040495">
    <property type="entry name" value="tranport_ArsG"/>
    <property type="match status" value="1"/>
</dbReference>
<accession>A0A521G2B7</accession>
<evidence type="ECO:0000256" key="1">
    <source>
        <dbReference type="SAM" id="Phobius"/>
    </source>
</evidence>
<keyword evidence="1" id="KW-0472">Membrane</keyword>
<gene>
    <name evidence="3" type="ORF">CDV28_1106</name>
</gene>
<feature type="transmembrane region" description="Helical" evidence="1">
    <location>
        <begin position="58"/>
        <end position="78"/>
    </location>
</feature>
<feature type="domain" description="Urease accessory protein UreH-like transmembrane" evidence="2">
    <location>
        <begin position="12"/>
        <end position="202"/>
    </location>
</feature>
<dbReference type="AlphaFoldDB" id="A0A521G2B7"/>
<dbReference type="PANTHER" id="PTHR31272">
    <property type="entry name" value="CYTOCHROME C-TYPE BIOGENESIS PROTEIN HI_1454-RELATED"/>
    <property type="match status" value="1"/>
</dbReference>
<feature type="transmembrane region" description="Helical" evidence="1">
    <location>
        <begin position="209"/>
        <end position="226"/>
    </location>
</feature>
<feature type="transmembrane region" description="Helical" evidence="1">
    <location>
        <begin position="90"/>
        <end position="109"/>
    </location>
</feature>
<dbReference type="InterPro" id="IPR051790">
    <property type="entry name" value="Cytochrome_c-biogenesis_DsbD"/>
</dbReference>
<keyword evidence="1 3" id="KW-0812">Transmembrane</keyword>
<evidence type="ECO:0000313" key="3">
    <source>
        <dbReference type="EMBL" id="TAA75138.1"/>
    </source>
</evidence>
<dbReference type="PANTHER" id="PTHR31272:SF4">
    <property type="entry name" value="CYTOCHROME C-TYPE BIOGENESIS PROTEIN HI_1454-RELATED"/>
    <property type="match status" value="1"/>
</dbReference>
<organism evidence="3 4">
    <name type="scientific">Candidatus Electronema aureum</name>
    <dbReference type="NCBI Taxonomy" id="2005002"/>
    <lineage>
        <taxon>Bacteria</taxon>
        <taxon>Pseudomonadati</taxon>
        <taxon>Thermodesulfobacteriota</taxon>
        <taxon>Desulfobulbia</taxon>
        <taxon>Desulfobulbales</taxon>
        <taxon>Desulfobulbaceae</taxon>
        <taxon>Candidatus Electronema</taxon>
    </lineage>
</organism>
<proteinExistence type="predicted"/>
<evidence type="ECO:0000259" key="2">
    <source>
        <dbReference type="Pfam" id="PF13386"/>
    </source>
</evidence>
<feature type="transmembrane region" description="Helical" evidence="1">
    <location>
        <begin position="164"/>
        <end position="188"/>
    </location>
</feature>
<reference evidence="3" key="1">
    <citation type="submission" date="2017-07" db="EMBL/GenBank/DDBJ databases">
        <title>The cable genome - Insights into the physiology and evolution of filamentous bacteria capable of sulfide oxidation via long distance electron transfer.</title>
        <authorList>
            <person name="Thorup C."/>
            <person name="Bjerg J.T."/>
            <person name="Schreiber L."/>
            <person name="Nielsen L.P."/>
            <person name="Kjeldsen K.U."/>
            <person name="Boesen T."/>
            <person name="Boggild A."/>
            <person name="Meysman F."/>
            <person name="Geelhoed J."/>
            <person name="Schramm A."/>
        </authorList>
    </citation>
    <scope>NUCLEOTIDE SEQUENCE [LARGE SCALE GENOMIC DNA]</scope>
    <source>
        <strain evidence="3">GS</strain>
    </source>
</reference>
<dbReference type="Pfam" id="PF13386">
    <property type="entry name" value="DsbD_2"/>
    <property type="match status" value="1"/>
</dbReference>
<feature type="transmembrane region" description="Helical" evidence="1">
    <location>
        <begin position="12"/>
        <end position="37"/>
    </location>
</feature>
<name>A0A521G2B7_9BACT</name>
<protein>
    <submittedName>
        <fullName evidence="3">Cytochrome C biogenesis protein transmembrane region</fullName>
    </submittedName>
</protein>
<dbReference type="InterPro" id="IPR039447">
    <property type="entry name" value="UreH-like_TM_dom"/>
</dbReference>
<keyword evidence="1" id="KW-1133">Transmembrane helix</keyword>